<dbReference type="EMBL" id="CP009216">
    <property type="protein sequence ID" value="AIL97822.1"/>
    <property type="molecule type" value="Genomic_DNA"/>
</dbReference>
<keyword evidence="1" id="KW-0614">Plasmid</keyword>
<sequence>MATKVCNVCNREKPLSEFHRLTSSPDGHQYTCKVCMKEQRVKYRARENTYARGARAEERRELAWYREHYPQEGKPWNE</sequence>
<dbReference type="RefSeq" id="WP_038610261.1">
    <property type="nucleotide sequence ID" value="NZ_CP009215.1"/>
</dbReference>
<accession>A0A077HT34</accession>
<reference evidence="1 2" key="1">
    <citation type="submission" date="2014-08" db="EMBL/GenBank/DDBJ databases">
        <title>Complete genome sequence of Corynebacterium ureicelerivorans DSM 45051, a lipophilic and urea-splitting isolate from a blood culture of a septicaemia patient.</title>
        <authorList>
            <person name="Tippelt A."/>
            <person name="Albersmeier A."/>
            <person name="Brinkrolf K."/>
            <person name="Ruckert C."/>
            <person name="Tauch A."/>
        </authorList>
    </citation>
    <scope>NUCLEOTIDE SEQUENCE [LARGE SCALE GENOMIC DNA]</scope>
    <source>
        <strain evidence="1 2">IMMIB RIV-2301</strain>
        <plasmid evidence="2">Plasmid unnamed</plasmid>
    </source>
</reference>
<protein>
    <submittedName>
        <fullName evidence="1">Uncharacterized protein</fullName>
    </submittedName>
</protein>
<dbReference type="AlphaFoldDB" id="A0A077HT34"/>
<evidence type="ECO:0000313" key="1">
    <source>
        <dbReference type="EMBL" id="AIL97822.1"/>
    </source>
</evidence>
<gene>
    <name evidence="1" type="ORF">CUREI_11635</name>
</gene>
<organism evidence="1 2">
    <name type="scientific">Corynebacterium ureicelerivorans</name>
    <dbReference type="NCBI Taxonomy" id="401472"/>
    <lineage>
        <taxon>Bacteria</taxon>
        <taxon>Bacillati</taxon>
        <taxon>Actinomycetota</taxon>
        <taxon>Actinomycetes</taxon>
        <taxon>Mycobacteriales</taxon>
        <taxon>Corynebacteriaceae</taxon>
        <taxon>Corynebacterium</taxon>
    </lineage>
</organism>
<dbReference type="HOGENOM" id="CLU_2616036_0_0_11"/>
<dbReference type="OrthoDB" id="581550at2"/>
<proteinExistence type="predicted"/>
<dbReference type="Proteomes" id="UP000028939">
    <property type="component" value="Plasmid unnamed"/>
</dbReference>
<keyword evidence="2" id="KW-1185">Reference proteome</keyword>
<geneLocation type="plasmid" evidence="1">
    <name>unnamed</name>
</geneLocation>
<dbReference type="KEGG" id="cuv:CUREI_11635"/>
<name>A0A077HT34_9CORY</name>
<evidence type="ECO:0000313" key="2">
    <source>
        <dbReference type="Proteomes" id="UP000028939"/>
    </source>
</evidence>